<keyword evidence="9" id="KW-1185">Reference proteome</keyword>
<dbReference type="AlphaFoldDB" id="A0A0R2H810"/>
<dbReference type="GO" id="GO:0005737">
    <property type="term" value="C:cytoplasm"/>
    <property type="evidence" value="ECO:0007669"/>
    <property type="project" value="TreeGrafter"/>
</dbReference>
<dbReference type="EMBL" id="JQBL01000029">
    <property type="protein sequence ID" value="KRN48510.1"/>
    <property type="molecule type" value="Genomic_DNA"/>
</dbReference>
<evidence type="ECO:0000259" key="7">
    <source>
        <dbReference type="Pfam" id="PF01979"/>
    </source>
</evidence>
<evidence type="ECO:0000256" key="2">
    <source>
        <dbReference type="ARBA" id="ARBA00010286"/>
    </source>
</evidence>
<evidence type="ECO:0000256" key="1">
    <source>
        <dbReference type="ARBA" id="ARBA00002368"/>
    </source>
</evidence>
<dbReference type="PANTHER" id="PTHR43668:SF2">
    <property type="entry name" value="ALLANTOINASE"/>
    <property type="match status" value="1"/>
</dbReference>
<reference evidence="8 9" key="1">
    <citation type="journal article" date="2015" name="Genome Announc.">
        <title>Expanding the biotechnology potential of lactobacilli through comparative genomics of 213 strains and associated genera.</title>
        <authorList>
            <person name="Sun Z."/>
            <person name="Harris H.M."/>
            <person name="McCann A."/>
            <person name="Guo C."/>
            <person name="Argimon S."/>
            <person name="Zhang W."/>
            <person name="Yang X."/>
            <person name="Jeffery I.B."/>
            <person name="Cooney J.C."/>
            <person name="Kagawa T.F."/>
            <person name="Liu W."/>
            <person name="Song Y."/>
            <person name="Salvetti E."/>
            <person name="Wrobel A."/>
            <person name="Rasinkangas P."/>
            <person name="Parkhill J."/>
            <person name="Rea M.C."/>
            <person name="O'Sullivan O."/>
            <person name="Ritari J."/>
            <person name="Douillard F.P."/>
            <person name="Paul Ross R."/>
            <person name="Yang R."/>
            <person name="Briner A.E."/>
            <person name="Felis G.E."/>
            <person name="de Vos W.M."/>
            <person name="Barrangou R."/>
            <person name="Klaenhammer T.R."/>
            <person name="Caufield P.W."/>
            <person name="Cui Y."/>
            <person name="Zhang H."/>
            <person name="O'Toole P.W."/>
        </authorList>
    </citation>
    <scope>NUCLEOTIDE SEQUENCE [LARGE SCALE GENOMIC DNA]</scope>
    <source>
        <strain evidence="8 9">DSM 20405</strain>
    </source>
</reference>
<feature type="binding site" evidence="6">
    <location>
        <position position="148"/>
    </location>
    <ligand>
        <name>Zn(2+)</name>
        <dbReference type="ChEBI" id="CHEBI:29105"/>
        <label>2</label>
    </ligand>
</feature>
<dbReference type="Gene3D" id="3.20.20.140">
    <property type="entry name" value="Metal-dependent hydrolases"/>
    <property type="match status" value="1"/>
</dbReference>
<protein>
    <recommendedName>
        <fullName evidence="6">Dihydroorotase</fullName>
        <shortName evidence="6">DHOase</shortName>
        <ecNumber evidence="6">3.5.2.3</ecNumber>
    </recommendedName>
</protein>
<feature type="binding site" evidence="6">
    <location>
        <position position="57"/>
    </location>
    <ligand>
        <name>Zn(2+)</name>
        <dbReference type="ChEBI" id="CHEBI:29105"/>
        <label>1</label>
    </ligand>
</feature>
<dbReference type="GO" id="GO:0044205">
    <property type="term" value="P:'de novo' UMP biosynthetic process"/>
    <property type="evidence" value="ECO:0007669"/>
    <property type="project" value="UniProtKB-UniRule"/>
</dbReference>
<dbReference type="SUPFAM" id="SSF51556">
    <property type="entry name" value="Metallo-dependent hydrolases"/>
    <property type="match status" value="1"/>
</dbReference>
<keyword evidence="4 6" id="KW-0378">Hydrolase</keyword>
<comment type="caution">
    <text evidence="8">The sequence shown here is derived from an EMBL/GenBank/DDBJ whole genome shotgun (WGS) entry which is preliminary data.</text>
</comment>
<comment type="similarity">
    <text evidence="2 6">Belongs to the metallo-dependent hydrolases superfamily. DHOase family. Class I DHOase subfamily.</text>
</comment>
<gene>
    <name evidence="6" type="primary">pyrC</name>
    <name evidence="8" type="ORF">IV49_GL001074</name>
</gene>
<dbReference type="GO" id="GO:0004038">
    <property type="term" value="F:allantoinase activity"/>
    <property type="evidence" value="ECO:0007669"/>
    <property type="project" value="TreeGrafter"/>
</dbReference>
<feature type="domain" description="Amidohydrolase-related" evidence="7">
    <location>
        <begin position="48"/>
        <end position="418"/>
    </location>
</feature>
<accession>A0A0R2H810</accession>
<comment type="function">
    <text evidence="1 6">Catalyzes the reversible cyclization of carbamoyl aspartate to dihydroorotate.</text>
</comment>
<dbReference type="PANTHER" id="PTHR43668">
    <property type="entry name" value="ALLANTOINASE"/>
    <property type="match status" value="1"/>
</dbReference>
<comment type="catalytic activity">
    <reaction evidence="6">
        <text>(S)-dihydroorotate + H2O = N-carbamoyl-L-aspartate + H(+)</text>
        <dbReference type="Rhea" id="RHEA:24296"/>
        <dbReference type="ChEBI" id="CHEBI:15377"/>
        <dbReference type="ChEBI" id="CHEBI:15378"/>
        <dbReference type="ChEBI" id="CHEBI:30864"/>
        <dbReference type="ChEBI" id="CHEBI:32814"/>
        <dbReference type="EC" id="3.5.2.3"/>
    </reaction>
</comment>
<dbReference type="GO" id="GO:0004151">
    <property type="term" value="F:dihydroorotase activity"/>
    <property type="evidence" value="ECO:0007669"/>
    <property type="project" value="UniProtKB-UniRule"/>
</dbReference>
<dbReference type="InterPro" id="IPR006680">
    <property type="entry name" value="Amidohydro-rel"/>
</dbReference>
<dbReference type="CDD" id="cd01317">
    <property type="entry name" value="DHOase_IIa"/>
    <property type="match status" value="1"/>
</dbReference>
<keyword evidence="5 6" id="KW-0665">Pyrimidine biosynthesis</keyword>
<dbReference type="NCBIfam" id="NF006839">
    <property type="entry name" value="PRK09357.1-4"/>
    <property type="match status" value="1"/>
</dbReference>
<dbReference type="EC" id="3.5.2.3" evidence="6"/>
<feature type="binding site" evidence="6">
    <location>
        <position position="175"/>
    </location>
    <ligand>
        <name>Zn(2+)</name>
        <dbReference type="ChEBI" id="CHEBI:29105"/>
        <label>2</label>
    </ligand>
</feature>
<comment type="pathway">
    <text evidence="6">Pyrimidine metabolism; UMP biosynthesis via de novo pathway; (S)-dihydroorotate from bicarbonate: step 3/3.</text>
</comment>
<dbReference type="PROSITE" id="PS00483">
    <property type="entry name" value="DIHYDROOROTASE_2"/>
    <property type="match status" value="1"/>
</dbReference>
<comment type="cofactor">
    <cofactor evidence="6">
        <name>Zn(2+)</name>
        <dbReference type="ChEBI" id="CHEBI:29105"/>
    </cofactor>
    <text evidence="6">Binds 2 Zn(2+) ions per subunit.</text>
</comment>
<proteinExistence type="inferred from homology"/>
<dbReference type="InterPro" id="IPR032466">
    <property type="entry name" value="Metal_Hydrolase"/>
</dbReference>
<dbReference type="HAMAP" id="MF_00220_B">
    <property type="entry name" value="PyrC_classI_B"/>
    <property type="match status" value="1"/>
</dbReference>
<feature type="binding site" evidence="6">
    <location>
        <position position="274"/>
    </location>
    <ligand>
        <name>substrate</name>
    </ligand>
</feature>
<dbReference type="UniPathway" id="UPA00070">
    <property type="reaction ID" value="UER00117"/>
</dbReference>
<dbReference type="InterPro" id="IPR050138">
    <property type="entry name" value="DHOase/Allantoinase_Hydrolase"/>
</dbReference>
<dbReference type="GO" id="GO:0006145">
    <property type="term" value="P:purine nucleobase catabolic process"/>
    <property type="evidence" value="ECO:0007669"/>
    <property type="project" value="TreeGrafter"/>
</dbReference>
<feature type="binding site" evidence="6">
    <location>
        <position position="305"/>
    </location>
    <ligand>
        <name>substrate</name>
    </ligand>
</feature>
<feature type="binding site" evidence="6">
    <location>
        <position position="301"/>
    </location>
    <ligand>
        <name>Zn(2+)</name>
        <dbReference type="ChEBI" id="CHEBI:29105"/>
        <label>1</label>
    </ligand>
</feature>
<comment type="caution">
    <text evidence="6">Lacks conserved residue(s) required for the propagation of feature annotation.</text>
</comment>
<evidence type="ECO:0000256" key="5">
    <source>
        <dbReference type="ARBA" id="ARBA00022975"/>
    </source>
</evidence>
<name>A0A0R2H810_9FIRM</name>
<keyword evidence="6" id="KW-0862">Zinc</keyword>
<dbReference type="PATRIC" id="fig|1410657.5.peg.1115"/>
<sequence length="423" mass="45897">MLLIKNGRVIDPLSHLDQVMDLLIDEGKIIEMGHIEKDCETIDAKDMIVAPGLIDNHVHFRDPGLTYKEDIYTGCNAAKAGGFTTVVTMANTKPSVDCVEVLDELMKREKELDIHVLNTANVTLKMQGKELVDMEALKAHGAVGFTDDGIPIADINVMMEAMRCAKALDCPISLHEEDPALIGSAGINAGGIARQVGVKGASGLAEEVITARDCLLAKETGCRIDIQHISSGGTVDIVRFMKSQGADVWSEVTPQHFGYTEDLVLSQGALAKVNPPLRKEGDRLKIIEGLKDGTIDMIVTDHAPHSKEEKDKGILGGAPSGMIGLELSLAMGITHLVEKGHLSYMELLEKMTINPAKYYKLDAGYIAKDHIADIVIFDPKKQWVVTLDDFKGKSKNSPFVGEHLTGQVAYTICNGKIVYKKGS</sequence>
<evidence type="ECO:0000313" key="9">
    <source>
        <dbReference type="Proteomes" id="UP000051841"/>
    </source>
</evidence>
<feature type="active site" evidence="6">
    <location>
        <position position="301"/>
    </location>
</feature>
<keyword evidence="3 6" id="KW-0479">Metal-binding</keyword>
<organism evidence="8 9">
    <name type="scientific">Kandleria vitulina DSM 20405</name>
    <dbReference type="NCBI Taxonomy" id="1410657"/>
    <lineage>
        <taxon>Bacteria</taxon>
        <taxon>Bacillati</taxon>
        <taxon>Bacillota</taxon>
        <taxon>Erysipelotrichia</taxon>
        <taxon>Erysipelotrichales</taxon>
        <taxon>Coprobacillaceae</taxon>
        <taxon>Kandleria</taxon>
    </lineage>
</organism>
<dbReference type="Proteomes" id="UP000051841">
    <property type="component" value="Unassembled WGS sequence"/>
</dbReference>
<dbReference type="InterPro" id="IPR004722">
    <property type="entry name" value="DHOase"/>
</dbReference>
<dbReference type="NCBIfam" id="TIGR00857">
    <property type="entry name" value="pyrC_multi"/>
    <property type="match status" value="1"/>
</dbReference>
<feature type="binding site" evidence="6">
    <location>
        <position position="148"/>
    </location>
    <ligand>
        <name>Zn(2+)</name>
        <dbReference type="ChEBI" id="CHEBI:29105"/>
        <label>1</label>
    </ligand>
</feature>
<dbReference type="GO" id="GO:0008270">
    <property type="term" value="F:zinc ion binding"/>
    <property type="evidence" value="ECO:0007669"/>
    <property type="project" value="UniProtKB-UniRule"/>
</dbReference>
<dbReference type="InterPro" id="IPR002195">
    <property type="entry name" value="Dihydroorotase_CS"/>
</dbReference>
<dbReference type="RefSeq" id="WP_031589665.1">
    <property type="nucleotide sequence ID" value="NZ_JNKN01000033.1"/>
</dbReference>
<evidence type="ECO:0000256" key="3">
    <source>
        <dbReference type="ARBA" id="ARBA00022723"/>
    </source>
</evidence>
<evidence type="ECO:0000313" key="8">
    <source>
        <dbReference type="EMBL" id="KRN48510.1"/>
    </source>
</evidence>
<dbReference type="Pfam" id="PF01979">
    <property type="entry name" value="Amidohydro_1"/>
    <property type="match status" value="1"/>
</dbReference>
<evidence type="ECO:0000256" key="6">
    <source>
        <dbReference type="HAMAP-Rule" id="MF_00220"/>
    </source>
</evidence>
<feature type="binding site" evidence="6">
    <location>
        <position position="228"/>
    </location>
    <ligand>
        <name>Zn(2+)</name>
        <dbReference type="ChEBI" id="CHEBI:29105"/>
        <label>2</label>
    </ligand>
</feature>
<feature type="binding site" evidence="6">
    <location>
        <position position="59"/>
    </location>
    <ligand>
        <name>Zn(2+)</name>
        <dbReference type="ChEBI" id="CHEBI:29105"/>
        <label>1</label>
    </ligand>
</feature>
<dbReference type="InterPro" id="IPR011059">
    <property type="entry name" value="Metal-dep_hydrolase_composite"/>
</dbReference>
<dbReference type="SUPFAM" id="SSF51338">
    <property type="entry name" value="Composite domain of metallo-dependent hydrolases"/>
    <property type="match status" value="1"/>
</dbReference>
<feature type="binding site" evidence="6">
    <location>
        <begin position="59"/>
        <end position="61"/>
    </location>
    <ligand>
        <name>substrate</name>
    </ligand>
</feature>
<feature type="binding site" evidence="6">
    <location>
        <position position="91"/>
    </location>
    <ligand>
        <name>substrate</name>
    </ligand>
</feature>
<evidence type="ECO:0000256" key="4">
    <source>
        <dbReference type="ARBA" id="ARBA00022801"/>
    </source>
</evidence>